<keyword evidence="6 9" id="KW-0408">Iron</keyword>
<dbReference type="Pfam" id="PF13532">
    <property type="entry name" value="2OG-FeII_Oxy_2"/>
    <property type="match status" value="1"/>
</dbReference>
<comment type="catalytic activity">
    <reaction evidence="8">
        <text>an N(6)-methyladenosine in mRNA + 2-oxoglutarate + O2 = an adenosine in mRNA + formaldehyde + succinate + CO2</text>
        <dbReference type="Rhea" id="RHEA:49520"/>
        <dbReference type="Rhea" id="RHEA-COMP:12414"/>
        <dbReference type="Rhea" id="RHEA-COMP:12417"/>
        <dbReference type="ChEBI" id="CHEBI:15379"/>
        <dbReference type="ChEBI" id="CHEBI:16526"/>
        <dbReference type="ChEBI" id="CHEBI:16810"/>
        <dbReference type="ChEBI" id="CHEBI:16842"/>
        <dbReference type="ChEBI" id="CHEBI:30031"/>
        <dbReference type="ChEBI" id="CHEBI:74411"/>
        <dbReference type="ChEBI" id="CHEBI:74449"/>
        <dbReference type="EC" id="1.14.11.53"/>
    </reaction>
    <physiologicalReaction direction="left-to-right" evidence="8">
        <dbReference type="Rhea" id="RHEA:49521"/>
    </physiologicalReaction>
</comment>
<name>A0A9W8N359_9PEZI</name>
<dbReference type="InterPro" id="IPR005123">
    <property type="entry name" value="Oxoglu/Fe-dep_dioxygenase_dom"/>
</dbReference>
<proteinExistence type="inferred from homology"/>
<dbReference type="GO" id="GO:0005737">
    <property type="term" value="C:cytoplasm"/>
    <property type="evidence" value="ECO:0007669"/>
    <property type="project" value="TreeGrafter"/>
</dbReference>
<feature type="binding site" evidence="9">
    <location>
        <position position="112"/>
    </location>
    <ligand>
        <name>Fe cation</name>
        <dbReference type="ChEBI" id="CHEBI:24875"/>
        <note>catalytic</note>
    </ligand>
</feature>
<dbReference type="Gene3D" id="2.60.120.590">
    <property type="entry name" value="Alpha-ketoglutarate-dependent dioxygenase AlkB-like"/>
    <property type="match status" value="1"/>
</dbReference>
<keyword evidence="4" id="KW-0223">Dioxygenase</keyword>
<keyword evidence="7" id="KW-0843">Virulence</keyword>
<comment type="cofactor">
    <cofactor evidence="9">
        <name>Fe(2+)</name>
        <dbReference type="ChEBI" id="CHEBI:29033"/>
    </cofactor>
    <text evidence="9">Binds 1 Fe(2+) ion per subunit.</text>
</comment>
<evidence type="ECO:0000256" key="1">
    <source>
        <dbReference type="ARBA" id="ARBA00007879"/>
    </source>
</evidence>
<evidence type="ECO:0000259" key="10">
    <source>
        <dbReference type="PROSITE" id="PS51471"/>
    </source>
</evidence>
<feature type="binding site" evidence="9">
    <location>
        <position position="110"/>
    </location>
    <ligand>
        <name>Fe cation</name>
        <dbReference type="ChEBI" id="CHEBI:24875"/>
        <note>catalytic</note>
    </ligand>
</feature>
<dbReference type="SUPFAM" id="SSF51197">
    <property type="entry name" value="Clavaminate synthase-like"/>
    <property type="match status" value="1"/>
</dbReference>
<evidence type="ECO:0000256" key="9">
    <source>
        <dbReference type="PIRSR" id="PIRSR604574-2"/>
    </source>
</evidence>
<dbReference type="PROSITE" id="PS51471">
    <property type="entry name" value="FE2OG_OXY"/>
    <property type="match status" value="1"/>
</dbReference>
<reference evidence="11" key="1">
    <citation type="submission" date="2022-07" db="EMBL/GenBank/DDBJ databases">
        <title>Genome Sequence of Xylaria arbuscula.</title>
        <authorList>
            <person name="Buettner E."/>
        </authorList>
    </citation>
    <scope>NUCLEOTIDE SEQUENCE</scope>
    <source>
        <strain evidence="11">VT107</strain>
    </source>
</reference>
<evidence type="ECO:0000256" key="7">
    <source>
        <dbReference type="ARBA" id="ARBA00023026"/>
    </source>
</evidence>
<evidence type="ECO:0000256" key="6">
    <source>
        <dbReference type="ARBA" id="ARBA00023004"/>
    </source>
</evidence>
<dbReference type="PANTHER" id="PTHR16557">
    <property type="entry name" value="ALKYLATED DNA REPAIR PROTEIN ALKB-RELATED"/>
    <property type="match status" value="1"/>
</dbReference>
<keyword evidence="3 9" id="KW-0479">Metal-binding</keyword>
<sequence>MHLHFNLPYRDGESDESRSFFSYDPDMPANFTPKDPESHKALTVEQVLQKRLTWVTLGGQYNWTEREYSKQAPPEFPRDIAGFLQTLFPETIAEAAIVNFYSPGDKMMMHRDVSEQTDKGLVSFSFGCDALFMAAPSNHGTLEGEKDENAPKKKYLLLRMRSGDAMYMTQESRYAWHGVPKILQGTCPDYLENWPAEDGKFEEWKGWLRNKRINLNVRQIK</sequence>
<comment type="caution">
    <text evidence="11">The sequence shown here is derived from an EMBL/GenBank/DDBJ whole genome shotgun (WGS) entry which is preliminary data.</text>
</comment>
<evidence type="ECO:0000256" key="5">
    <source>
        <dbReference type="ARBA" id="ARBA00023002"/>
    </source>
</evidence>
<evidence type="ECO:0000256" key="8">
    <source>
        <dbReference type="ARBA" id="ARBA00047565"/>
    </source>
</evidence>
<feature type="domain" description="Fe2OG dioxygenase" evidence="10">
    <location>
        <begin position="92"/>
        <end position="221"/>
    </location>
</feature>
<keyword evidence="5" id="KW-0560">Oxidoreductase</keyword>
<evidence type="ECO:0000313" key="12">
    <source>
        <dbReference type="Proteomes" id="UP001148614"/>
    </source>
</evidence>
<feature type="binding site" evidence="9">
    <location>
        <position position="177"/>
    </location>
    <ligand>
        <name>Fe cation</name>
        <dbReference type="ChEBI" id="CHEBI:24875"/>
        <note>catalytic</note>
    </ligand>
</feature>
<organism evidence="11 12">
    <name type="scientific">Xylaria arbuscula</name>
    <dbReference type="NCBI Taxonomy" id="114810"/>
    <lineage>
        <taxon>Eukaryota</taxon>
        <taxon>Fungi</taxon>
        <taxon>Dikarya</taxon>
        <taxon>Ascomycota</taxon>
        <taxon>Pezizomycotina</taxon>
        <taxon>Sordariomycetes</taxon>
        <taxon>Xylariomycetidae</taxon>
        <taxon>Xylariales</taxon>
        <taxon>Xylariaceae</taxon>
        <taxon>Xylaria</taxon>
    </lineage>
</organism>
<protein>
    <recommendedName>
        <fullName evidence="2">mRNA N(6)-methyladenine demethylase</fullName>
        <ecNumber evidence="2">1.14.11.53</ecNumber>
    </recommendedName>
</protein>
<dbReference type="InterPro" id="IPR037151">
    <property type="entry name" value="AlkB-like_sf"/>
</dbReference>
<dbReference type="PANTHER" id="PTHR16557:SF2">
    <property type="entry name" value="NUCLEIC ACID DIOXYGENASE ALKBH1"/>
    <property type="match status" value="1"/>
</dbReference>
<dbReference type="EC" id="1.14.11.53" evidence="2"/>
<accession>A0A9W8N359</accession>
<dbReference type="InterPro" id="IPR027450">
    <property type="entry name" value="AlkB-like"/>
</dbReference>
<evidence type="ECO:0000256" key="4">
    <source>
        <dbReference type="ARBA" id="ARBA00022964"/>
    </source>
</evidence>
<dbReference type="Proteomes" id="UP001148614">
    <property type="component" value="Unassembled WGS sequence"/>
</dbReference>
<evidence type="ECO:0000256" key="3">
    <source>
        <dbReference type="ARBA" id="ARBA00022723"/>
    </source>
</evidence>
<dbReference type="VEuPathDB" id="FungiDB:F4678DRAFT_459544"/>
<dbReference type="GO" id="GO:1990931">
    <property type="term" value="F:mRNA N6-methyladenosine dioxygenase activity"/>
    <property type="evidence" value="ECO:0007669"/>
    <property type="project" value="UniProtKB-EC"/>
</dbReference>
<dbReference type="GO" id="GO:0005634">
    <property type="term" value="C:nucleus"/>
    <property type="evidence" value="ECO:0007669"/>
    <property type="project" value="TreeGrafter"/>
</dbReference>
<dbReference type="EMBL" id="JANPWZ010003678">
    <property type="protein sequence ID" value="KAJ3551681.1"/>
    <property type="molecule type" value="Genomic_DNA"/>
</dbReference>
<comment type="similarity">
    <text evidence="1">Belongs to the alkB family.</text>
</comment>
<dbReference type="InterPro" id="IPR004574">
    <property type="entry name" value="Alkb"/>
</dbReference>
<gene>
    <name evidence="11" type="ORF">NPX13_g11305</name>
</gene>
<evidence type="ECO:0000256" key="2">
    <source>
        <dbReference type="ARBA" id="ARBA00012931"/>
    </source>
</evidence>
<dbReference type="GO" id="GO:0046872">
    <property type="term" value="F:metal ion binding"/>
    <property type="evidence" value="ECO:0007669"/>
    <property type="project" value="UniProtKB-KW"/>
</dbReference>
<evidence type="ECO:0000313" key="11">
    <source>
        <dbReference type="EMBL" id="KAJ3551681.1"/>
    </source>
</evidence>
<keyword evidence="12" id="KW-1185">Reference proteome</keyword>
<dbReference type="AlphaFoldDB" id="A0A9W8N359"/>
<dbReference type="FunFam" id="2.60.120.590:FF:000014">
    <property type="entry name" value="Oxidoreductase, 2OG-Fe(II) oxygenase family family"/>
    <property type="match status" value="1"/>
</dbReference>